<dbReference type="PANTHER" id="PTHR43134">
    <property type="entry name" value="SIGNAL RECOGNITION PARTICLE RECEPTOR SUBUNIT ALPHA"/>
    <property type="match status" value="1"/>
</dbReference>
<keyword evidence="16" id="KW-0282">Flagellum</keyword>
<evidence type="ECO:0000256" key="13">
    <source>
        <dbReference type="NCBIfam" id="TIGR03499"/>
    </source>
</evidence>
<dbReference type="Pfam" id="PF00448">
    <property type="entry name" value="SRP54"/>
    <property type="match status" value="1"/>
</dbReference>
<dbReference type="GO" id="GO:0003924">
    <property type="term" value="F:GTPase activity"/>
    <property type="evidence" value="ECO:0007669"/>
    <property type="project" value="UniProtKB-UniRule"/>
</dbReference>
<dbReference type="NCBIfam" id="TIGR03499">
    <property type="entry name" value="FlhF"/>
    <property type="match status" value="1"/>
</dbReference>
<proteinExistence type="inferred from homology"/>
<accession>A0A3N0V0V0</accession>
<evidence type="ECO:0000259" key="14">
    <source>
        <dbReference type="SMART" id="SM00382"/>
    </source>
</evidence>
<evidence type="ECO:0000256" key="5">
    <source>
        <dbReference type="ARBA" id="ARBA00022475"/>
    </source>
</evidence>
<evidence type="ECO:0000256" key="6">
    <source>
        <dbReference type="ARBA" id="ARBA00022741"/>
    </source>
</evidence>
<feature type="domain" description="SRP54-type proteins GTP-binding" evidence="15">
    <location>
        <begin position="263"/>
        <end position="459"/>
    </location>
</feature>
<dbReference type="AlphaFoldDB" id="A0A3N0V0V0"/>
<comment type="similarity">
    <text evidence="2">Belongs to the GTP-binding SRP family.</text>
</comment>
<evidence type="ECO:0000256" key="3">
    <source>
        <dbReference type="ARBA" id="ARBA00014919"/>
    </source>
</evidence>
<evidence type="ECO:0000256" key="10">
    <source>
        <dbReference type="ARBA" id="ARBA00023136"/>
    </source>
</evidence>
<keyword evidence="4" id="KW-0813">Transport</keyword>
<keyword evidence="9" id="KW-0342">GTP-binding</keyword>
<dbReference type="SMART" id="SM00962">
    <property type="entry name" value="SRP54"/>
    <property type="match status" value="1"/>
</dbReference>
<dbReference type="CDD" id="cd17873">
    <property type="entry name" value="FlhF"/>
    <property type="match status" value="1"/>
</dbReference>
<dbReference type="SMART" id="SM00382">
    <property type="entry name" value="AAA"/>
    <property type="match status" value="1"/>
</dbReference>
<name>A0A3N0V0V0_9PROT</name>
<dbReference type="InterPro" id="IPR003593">
    <property type="entry name" value="AAA+_ATPase"/>
</dbReference>
<dbReference type="GO" id="GO:0005525">
    <property type="term" value="F:GTP binding"/>
    <property type="evidence" value="ECO:0007669"/>
    <property type="project" value="UniProtKB-UniRule"/>
</dbReference>
<reference evidence="16 17" key="1">
    <citation type="submission" date="2018-10" db="EMBL/GenBank/DDBJ databases">
        <authorList>
            <person name="Chen W.-M."/>
        </authorList>
    </citation>
    <scope>NUCLEOTIDE SEQUENCE [LARGE SCALE GENOMIC DNA]</scope>
    <source>
        <strain evidence="16 17">H-5</strain>
    </source>
</reference>
<dbReference type="EMBL" id="RJVP01000003">
    <property type="protein sequence ID" value="ROH86151.1"/>
    <property type="molecule type" value="Genomic_DNA"/>
</dbReference>
<organism evidence="16 17">
    <name type="scientific">Pseudomethylobacillus aquaticus</name>
    <dbReference type="NCBI Taxonomy" id="2676064"/>
    <lineage>
        <taxon>Bacteria</taxon>
        <taxon>Pseudomonadati</taxon>
        <taxon>Pseudomonadota</taxon>
        <taxon>Betaproteobacteria</taxon>
        <taxon>Nitrosomonadales</taxon>
        <taxon>Methylophilaceae</taxon>
        <taxon>Pseudomethylobacillus</taxon>
    </lineage>
</organism>
<keyword evidence="17" id="KW-1185">Reference proteome</keyword>
<evidence type="ECO:0000313" key="17">
    <source>
        <dbReference type="Proteomes" id="UP000275137"/>
    </source>
</evidence>
<dbReference type="SUPFAM" id="SSF52540">
    <property type="entry name" value="P-loop containing nucleoside triphosphate hydrolases"/>
    <property type="match status" value="1"/>
</dbReference>
<dbReference type="Gene3D" id="3.40.50.300">
    <property type="entry name" value="P-loop containing nucleotide triphosphate hydrolases"/>
    <property type="match status" value="1"/>
</dbReference>
<keyword evidence="6" id="KW-0547">Nucleotide-binding</keyword>
<dbReference type="Proteomes" id="UP000275137">
    <property type="component" value="Unassembled WGS sequence"/>
</dbReference>
<keyword evidence="16" id="KW-0969">Cilium</keyword>
<evidence type="ECO:0000256" key="12">
    <source>
        <dbReference type="ARBA" id="ARBA00025337"/>
    </source>
</evidence>
<keyword evidence="11" id="KW-1006">Bacterial flagellum protein export</keyword>
<gene>
    <name evidence="16" type="primary">flhF</name>
    <name evidence="16" type="ORF">ED236_06730</name>
</gene>
<dbReference type="GO" id="GO:0005047">
    <property type="term" value="F:signal recognition particle binding"/>
    <property type="evidence" value="ECO:0007669"/>
    <property type="project" value="TreeGrafter"/>
</dbReference>
<dbReference type="FunFam" id="3.40.50.300:FF:000695">
    <property type="entry name" value="Flagellar biosynthesis regulator FlhF"/>
    <property type="match status" value="1"/>
</dbReference>
<evidence type="ECO:0000259" key="15">
    <source>
        <dbReference type="SMART" id="SM00962"/>
    </source>
</evidence>
<protein>
    <recommendedName>
        <fullName evidence="3 13">Flagellar biosynthesis protein FlhF</fullName>
    </recommendedName>
</protein>
<dbReference type="GO" id="GO:0006614">
    <property type="term" value="P:SRP-dependent cotranslational protein targeting to membrane"/>
    <property type="evidence" value="ECO:0007669"/>
    <property type="project" value="UniProtKB-UniRule"/>
</dbReference>
<dbReference type="RefSeq" id="WP_123237211.1">
    <property type="nucleotide sequence ID" value="NZ_RJVP01000003.1"/>
</dbReference>
<evidence type="ECO:0000256" key="1">
    <source>
        <dbReference type="ARBA" id="ARBA00004413"/>
    </source>
</evidence>
<comment type="subcellular location">
    <subcellularLocation>
        <location evidence="1">Cell membrane</location>
        <topology evidence="1">Peripheral membrane protein</topology>
        <orientation evidence="1">Cytoplasmic side</orientation>
    </subcellularLocation>
</comment>
<evidence type="ECO:0000256" key="9">
    <source>
        <dbReference type="ARBA" id="ARBA00023134"/>
    </source>
</evidence>
<keyword evidence="7" id="KW-1005">Bacterial flagellum biogenesis</keyword>
<evidence type="ECO:0000256" key="4">
    <source>
        <dbReference type="ARBA" id="ARBA00022448"/>
    </source>
</evidence>
<dbReference type="GO" id="GO:0005886">
    <property type="term" value="C:plasma membrane"/>
    <property type="evidence" value="ECO:0007669"/>
    <property type="project" value="UniProtKB-SubCell"/>
</dbReference>
<evidence type="ECO:0000256" key="11">
    <source>
        <dbReference type="ARBA" id="ARBA00023225"/>
    </source>
</evidence>
<dbReference type="InterPro" id="IPR020006">
    <property type="entry name" value="FlhF"/>
</dbReference>
<dbReference type="InterPro" id="IPR047040">
    <property type="entry name" value="FlhF__GTPase_dom"/>
</dbReference>
<dbReference type="GO" id="GO:0044781">
    <property type="term" value="P:bacterial-type flagellum organization"/>
    <property type="evidence" value="ECO:0007669"/>
    <property type="project" value="UniProtKB-UniRule"/>
</dbReference>
<keyword evidence="5" id="KW-1003">Cell membrane</keyword>
<evidence type="ECO:0000256" key="2">
    <source>
        <dbReference type="ARBA" id="ARBA00008531"/>
    </source>
</evidence>
<feature type="domain" description="AAA+ ATPase" evidence="14">
    <location>
        <begin position="262"/>
        <end position="432"/>
    </location>
</feature>
<keyword evidence="10" id="KW-0472">Membrane</keyword>
<evidence type="ECO:0000256" key="8">
    <source>
        <dbReference type="ARBA" id="ARBA00022927"/>
    </source>
</evidence>
<keyword evidence="8" id="KW-0653">Protein transport</keyword>
<dbReference type="GO" id="GO:0015031">
    <property type="term" value="P:protein transport"/>
    <property type="evidence" value="ECO:0007669"/>
    <property type="project" value="UniProtKB-KW"/>
</dbReference>
<sequence length="495" mass="53523">MSIKRYFAATSRQAMGLVREELGEDAIILANRRVDGGNEILAMRDQDVSRMVAQPAATPAASSVATPADLMPAMQQAPQADEPQTLMSLLNQRRQSSHQASIDPAISNPASIVRPLRDGRVIPSTAPRMPQAVLAQAAAPAALASAGPLASASPVAQPTASAAAPTGSPLEIARVMDEIRAMRHTIESQLTELHWEHAHRQQPAKSGLLKRLLGSGFSASFARLIADKLPAGHDDAQALEWARNTLLRNLNTLDSEQEMLDQGGVYALIGPTGVGKTTTTAKLAARYVMKHGTQKLALITTDGYRIGGHEQLRIYGKILGVMVHAVKDETDLKLALEELRGKHTILIDTVGVSQRDQMVAEQIAMLRNADSSIKRILCLNATCGGETLMDVVSAYRGQGAQRQIDGCIITKLDEAASLGSALDIVIRERLKLYFVCNGQRVPEDIALADRDQLVDMVLNSRPRFSRPFELLDDELPLVMAAQGQAPQQHTEVRHV</sequence>
<evidence type="ECO:0000313" key="16">
    <source>
        <dbReference type="EMBL" id="ROH86151.1"/>
    </source>
</evidence>
<comment type="caution">
    <text evidence="16">The sequence shown here is derived from an EMBL/GenBank/DDBJ whole genome shotgun (WGS) entry which is preliminary data.</text>
</comment>
<dbReference type="PANTHER" id="PTHR43134:SF3">
    <property type="entry name" value="FLAGELLAR BIOSYNTHESIS PROTEIN FLHF"/>
    <property type="match status" value="1"/>
</dbReference>
<evidence type="ECO:0000256" key="7">
    <source>
        <dbReference type="ARBA" id="ARBA00022795"/>
    </source>
</evidence>
<dbReference type="InterPro" id="IPR027417">
    <property type="entry name" value="P-loop_NTPase"/>
</dbReference>
<dbReference type="InterPro" id="IPR000897">
    <property type="entry name" value="SRP54_GTPase_dom"/>
</dbReference>
<keyword evidence="16" id="KW-0966">Cell projection</keyword>
<comment type="function">
    <text evidence="12">Necessary for flagellar biosynthesis. May be involved in translocation of the flagellum.</text>
</comment>